<reference evidence="3" key="1">
    <citation type="submission" date="2016-07" db="EMBL/GenBank/DDBJ databases">
        <title>De novo transcriptome assembly of four accessions of the metal hyperaccumulator plant Noccaea caerulescens.</title>
        <authorList>
            <person name="Blande D."/>
            <person name="Halimaa P."/>
            <person name="Tervahauta A.I."/>
            <person name="Aarts M.G."/>
            <person name="Karenlampi S.O."/>
        </authorList>
    </citation>
    <scope>NUCLEOTIDE SEQUENCE</scope>
</reference>
<dbReference type="PANTHER" id="PTHR34568:SF1">
    <property type="entry name" value="DNA BINDING PROTEIN"/>
    <property type="match status" value="1"/>
</dbReference>
<feature type="region of interest" description="Disordered" evidence="1">
    <location>
        <begin position="472"/>
        <end position="527"/>
    </location>
</feature>
<feature type="domain" description="AT3G52170-like helix-turn-helix" evidence="2">
    <location>
        <begin position="31"/>
        <end position="79"/>
    </location>
</feature>
<organism evidence="3">
    <name type="scientific">Noccaea caerulescens</name>
    <name type="common">Alpine penny-cress</name>
    <name type="synonym">Thlaspi caerulescens</name>
    <dbReference type="NCBI Taxonomy" id="107243"/>
    <lineage>
        <taxon>Eukaryota</taxon>
        <taxon>Viridiplantae</taxon>
        <taxon>Streptophyta</taxon>
        <taxon>Embryophyta</taxon>
        <taxon>Tracheophyta</taxon>
        <taxon>Spermatophyta</taxon>
        <taxon>Magnoliopsida</taxon>
        <taxon>eudicotyledons</taxon>
        <taxon>Gunneridae</taxon>
        <taxon>Pentapetalae</taxon>
        <taxon>rosids</taxon>
        <taxon>malvids</taxon>
        <taxon>Brassicales</taxon>
        <taxon>Brassicaceae</taxon>
        <taxon>Coluteocarpeae</taxon>
        <taxon>Noccaea</taxon>
    </lineage>
</organism>
<feature type="compositionally biased region" description="Polar residues" evidence="1">
    <location>
        <begin position="497"/>
        <end position="509"/>
    </location>
</feature>
<dbReference type="PANTHER" id="PTHR34568">
    <property type="entry name" value="RRM DOMAIN-CONTAINING PROTEIN"/>
    <property type="match status" value="1"/>
</dbReference>
<feature type="compositionally biased region" description="Basic and acidic residues" evidence="1">
    <location>
        <begin position="487"/>
        <end position="496"/>
    </location>
</feature>
<evidence type="ECO:0000259" key="2">
    <source>
        <dbReference type="Pfam" id="PF25896"/>
    </source>
</evidence>
<accession>A0A1J3CK81</accession>
<protein>
    <recommendedName>
        <fullName evidence="2">AT3G52170-like helix-turn-helix domain-containing protein</fullName>
    </recommendedName>
</protein>
<dbReference type="InterPro" id="IPR058941">
    <property type="entry name" value="HTH_AT3G52170-like"/>
</dbReference>
<feature type="compositionally biased region" description="Polar residues" evidence="1">
    <location>
        <begin position="362"/>
        <end position="371"/>
    </location>
</feature>
<dbReference type="Pfam" id="PF25896">
    <property type="entry name" value="HTH_AT3G52170"/>
    <property type="match status" value="1"/>
</dbReference>
<dbReference type="AlphaFoldDB" id="A0A1J3CK81"/>
<sequence>MHSLKTSYAGQIFALAKPHDSLGKRTRNRIPKEERKTLVESFIKKHQRLNNGSFPSLSLTHKEVGGSFYTIREIVREIIQENRVLGTSDLILETNGSESLSSSILMDPVPPLSLSPNGFHSPSDQTLSSEAVETKSLEDGGNINGSILQYREMNGHKISKEDVGLLVHESVGSTDISRTQFEASCSEDNDTKSDTGLENRVQTVCDSLATKPQDEELNVDNNNRGFEEIPLIESEGTKSVNSDERVNDAGAAMSEMVNMMENTLGTIDMPVETVVETFPVRSVTMESSGVQSSELDKVCEGGKGTEAKVETDSSKYLPAETVVETFPMRSATSAMELSDVQPNELEKVCEGGKGTGAKVETDSSTETSVDLGDISSSISAVPEEQRTEVIVSQTPNHTSVPMEKKVEEKIVNPASVDVESADSKGTVVVNAVIENILETKAFSNGTLTTQQKIPTSGPESGSLKNDIAKVETMSSHGRNEVASAEKATMEQGKHDASGTSSSQKGNIATLNRIKPESWKEQSNKAQETNPLLEVLKSFLTAFVKFWSE</sequence>
<feature type="compositionally biased region" description="Basic and acidic residues" evidence="1">
    <location>
        <begin position="513"/>
        <end position="522"/>
    </location>
</feature>
<feature type="region of interest" description="Disordered" evidence="1">
    <location>
        <begin position="352"/>
        <end position="371"/>
    </location>
</feature>
<dbReference type="EMBL" id="GEVI01027628">
    <property type="protein sequence ID" value="JAU04692.1"/>
    <property type="molecule type" value="Transcribed_RNA"/>
</dbReference>
<evidence type="ECO:0000313" key="3">
    <source>
        <dbReference type="EMBL" id="JAU04692.1"/>
    </source>
</evidence>
<evidence type="ECO:0000256" key="1">
    <source>
        <dbReference type="SAM" id="MobiDB-lite"/>
    </source>
</evidence>
<dbReference type="InterPro" id="IPR058942">
    <property type="entry name" value="AT3G52170-like"/>
</dbReference>
<gene>
    <name evidence="3" type="ORF">GA_TR897_c0_g1_i1_g.2865</name>
</gene>
<proteinExistence type="predicted"/>
<name>A0A1J3CK81_NOCCA</name>